<dbReference type="Pfam" id="PF07559">
    <property type="entry name" value="FlgE_D2"/>
    <property type="match status" value="1"/>
</dbReference>
<sequence>MGLTDSLFSGISGLRTMGHAMSVLGDNVSNLNTTAFKGSRISFQDIMAQSINTASGSGQLGRGTTINDLSPVFNQGSFETTASPTDLAIAGNGFFMVKEPGTDNNIFYTRAGQFRVDREGYLINPAGYIVQGWNIDEDTNDITGAITDIQIARSSPPVETSLVDVITNLDAREELDTVTVELEGDITTGSGTASQSTTFVVRDISGQDYKIYTYLYYDADNQLWDYEIRLNDASGKILASGEDVSTTKASFTLPDSQETIVVDWSGVLHTSDTDSLSAPGRTGLITLAGTISANTSAATVITVTDSSGNSHSIHVTISGTGSTWAYTISEVTSGTTIVLASAVTVAETDAYFYLNGTDQRVNIDWSSLNITTTAGDSTIDRVNTYNLTEVSTLYDAWNAENDSPLSSSDYTYRTTLTIYDSLGTPHEITIYYDTTTRENVYEFLVTCDPGEDQRDFTSDTTDPYPVYAQDSQSGMERIVQSASTHLRRKKGVLMYGRLEFDNQGNVKKFYETYRVNPSTGELVQIVDEDGSPVSDPADGFSALGDNGYPVFLADFLGIELDLADSGALEEAQADIQDIELNMGYYYRDSWRSESVRTTQYATSFSTIFYDQNGFGPGFLETLSVDNDGVITGHYSNGRIIPLAKVALANFNAPEGLAKVGGNLYRETTASGPPITGEPRTNGLGSIAPNSLEQSNVDLGEQFVKMITTQRGFQADARVITTTDQMLEELINVKR</sequence>
<dbReference type="InterPro" id="IPR010930">
    <property type="entry name" value="Flg_bb/hook_C_dom"/>
</dbReference>
<evidence type="ECO:0000259" key="7">
    <source>
        <dbReference type="Pfam" id="PF07559"/>
    </source>
</evidence>
<dbReference type="RefSeq" id="WP_166032861.1">
    <property type="nucleotide sequence ID" value="NZ_CP048877.1"/>
</dbReference>
<dbReference type="PANTHER" id="PTHR30435:SF1">
    <property type="entry name" value="FLAGELLAR HOOK PROTEIN FLGE"/>
    <property type="match status" value="1"/>
</dbReference>
<name>A0A6G7PY72_9BACT</name>
<evidence type="ECO:0000256" key="1">
    <source>
        <dbReference type="ARBA" id="ARBA00004117"/>
    </source>
</evidence>
<keyword evidence="4 5" id="KW-0975">Bacterial flagellum</keyword>
<proteinExistence type="inferred from homology"/>
<dbReference type="GO" id="GO:0009424">
    <property type="term" value="C:bacterial-type flagellum hook"/>
    <property type="evidence" value="ECO:0007669"/>
    <property type="project" value="TreeGrafter"/>
</dbReference>
<evidence type="ECO:0000256" key="2">
    <source>
        <dbReference type="ARBA" id="ARBA00009677"/>
    </source>
</evidence>
<evidence type="ECO:0000313" key="10">
    <source>
        <dbReference type="Proteomes" id="UP000502179"/>
    </source>
</evidence>
<dbReference type="GO" id="GO:0009425">
    <property type="term" value="C:bacterial-type flagellum basal body"/>
    <property type="evidence" value="ECO:0007669"/>
    <property type="project" value="UniProtKB-SubCell"/>
</dbReference>
<protein>
    <recommendedName>
        <fullName evidence="3 5">Flagellar hook protein FlgE</fullName>
    </recommendedName>
</protein>
<evidence type="ECO:0000313" key="9">
    <source>
        <dbReference type="EMBL" id="QIJ72645.1"/>
    </source>
</evidence>
<organism evidence="9 10">
    <name type="scientific">Thermosulfuriphilus ammonigenes</name>
    <dbReference type="NCBI Taxonomy" id="1936021"/>
    <lineage>
        <taxon>Bacteria</taxon>
        <taxon>Pseudomonadati</taxon>
        <taxon>Thermodesulfobacteriota</taxon>
        <taxon>Thermodesulfobacteria</taxon>
        <taxon>Thermodesulfobacteriales</taxon>
        <taxon>Thermodesulfobacteriaceae</taxon>
        <taxon>Thermosulfuriphilus</taxon>
    </lineage>
</organism>
<feature type="domain" description="Flagellar hook protein FlgE/F/G-like D1" evidence="8">
    <location>
        <begin position="88"/>
        <end position="149"/>
    </location>
</feature>
<evidence type="ECO:0000259" key="8">
    <source>
        <dbReference type="Pfam" id="PF22692"/>
    </source>
</evidence>
<keyword evidence="10" id="KW-1185">Reference proteome</keyword>
<dbReference type="InterPro" id="IPR037925">
    <property type="entry name" value="FlgE/F/G-like"/>
</dbReference>
<evidence type="ECO:0000256" key="4">
    <source>
        <dbReference type="ARBA" id="ARBA00023143"/>
    </source>
</evidence>
<evidence type="ECO:0000256" key="5">
    <source>
        <dbReference type="RuleBase" id="RU362116"/>
    </source>
</evidence>
<dbReference type="PANTHER" id="PTHR30435">
    <property type="entry name" value="FLAGELLAR PROTEIN"/>
    <property type="match status" value="1"/>
</dbReference>
<feature type="domain" description="Flagellar basal-body/hook protein C-terminal" evidence="6">
    <location>
        <begin position="689"/>
        <end position="731"/>
    </location>
</feature>
<dbReference type="AlphaFoldDB" id="A0A6G7PY72"/>
<evidence type="ECO:0000259" key="6">
    <source>
        <dbReference type="Pfam" id="PF06429"/>
    </source>
</evidence>
<accession>A0A6G7PY72</accession>
<keyword evidence="9" id="KW-0282">Flagellum</keyword>
<reference evidence="9 10" key="1">
    <citation type="submission" date="2020-02" db="EMBL/GenBank/DDBJ databases">
        <title>Genome analysis of Thermosulfuriphilus ammonigenes ST65T, an anaerobic thermophilic chemolithoautotrophic bacterium isolated from a deep-sea hydrothermal vent.</title>
        <authorList>
            <person name="Slobodkina G."/>
            <person name="Allioux M."/>
            <person name="Merkel A."/>
            <person name="Alain K."/>
            <person name="Jebbar M."/>
            <person name="Slobodkin A."/>
        </authorList>
    </citation>
    <scope>NUCLEOTIDE SEQUENCE [LARGE SCALE GENOMIC DNA]</scope>
    <source>
        <strain evidence="9 10">ST65</strain>
    </source>
</reference>
<keyword evidence="9" id="KW-0969">Cilium</keyword>
<dbReference type="Pfam" id="PF22692">
    <property type="entry name" value="LlgE_F_G_D1"/>
    <property type="match status" value="1"/>
</dbReference>
<gene>
    <name evidence="9" type="ORF">G4V39_10325</name>
</gene>
<dbReference type="InterPro" id="IPR053967">
    <property type="entry name" value="LlgE_F_G-like_D1"/>
</dbReference>
<dbReference type="InterPro" id="IPR037058">
    <property type="entry name" value="Falgellar_hook_FlgE_sf"/>
</dbReference>
<dbReference type="Gene3D" id="2.60.98.20">
    <property type="entry name" value="Flagellar hook protein FlgE"/>
    <property type="match status" value="1"/>
</dbReference>
<dbReference type="KEGG" id="tav:G4V39_10325"/>
<keyword evidence="9" id="KW-0966">Cell projection</keyword>
<dbReference type="GO" id="GO:0005829">
    <property type="term" value="C:cytosol"/>
    <property type="evidence" value="ECO:0007669"/>
    <property type="project" value="TreeGrafter"/>
</dbReference>
<dbReference type="GO" id="GO:0071978">
    <property type="term" value="P:bacterial-type flagellum-dependent swarming motility"/>
    <property type="evidence" value="ECO:0007669"/>
    <property type="project" value="TreeGrafter"/>
</dbReference>
<comment type="subcellular location">
    <subcellularLocation>
        <location evidence="1 5">Bacterial flagellum basal body</location>
    </subcellularLocation>
</comment>
<dbReference type="SUPFAM" id="SSF117143">
    <property type="entry name" value="Flagellar hook protein flgE"/>
    <property type="match status" value="2"/>
</dbReference>
<evidence type="ECO:0000256" key="3">
    <source>
        <dbReference type="ARBA" id="ARBA00019015"/>
    </source>
</evidence>
<feature type="domain" description="Flagellar hook protein FlgE D2" evidence="7">
    <location>
        <begin position="400"/>
        <end position="614"/>
    </location>
</feature>
<dbReference type="EMBL" id="CP048877">
    <property type="protein sequence ID" value="QIJ72645.1"/>
    <property type="molecule type" value="Genomic_DNA"/>
</dbReference>
<dbReference type="InterPro" id="IPR011491">
    <property type="entry name" value="FlgE_D2"/>
</dbReference>
<dbReference type="NCBIfam" id="TIGR03506">
    <property type="entry name" value="FlgEFG_subfam"/>
    <property type="match status" value="2"/>
</dbReference>
<comment type="function">
    <text evidence="5">A flexible structure which links the flagellar filament to the drive apparatus in the basal body.</text>
</comment>
<comment type="similarity">
    <text evidence="2 5">Belongs to the flagella basal body rod proteins family.</text>
</comment>
<dbReference type="Proteomes" id="UP000502179">
    <property type="component" value="Chromosome"/>
</dbReference>
<dbReference type="InterPro" id="IPR020013">
    <property type="entry name" value="Flagellar_FlgE/F/G"/>
</dbReference>
<dbReference type="Pfam" id="PF06429">
    <property type="entry name" value="Flg_bbr_C"/>
    <property type="match status" value="1"/>
</dbReference>